<evidence type="ECO:0000259" key="1">
    <source>
        <dbReference type="Pfam" id="PF01882"/>
    </source>
</evidence>
<dbReference type="Pfam" id="PF01882">
    <property type="entry name" value="DUF58"/>
    <property type="match status" value="1"/>
</dbReference>
<name>A0ABP3VUD4_9BURK</name>
<proteinExistence type="predicted"/>
<reference evidence="3" key="1">
    <citation type="journal article" date="2019" name="Int. J. Syst. Evol. Microbiol.">
        <title>The Global Catalogue of Microorganisms (GCM) 10K type strain sequencing project: providing services to taxonomists for standard genome sequencing and annotation.</title>
        <authorList>
            <consortium name="The Broad Institute Genomics Platform"/>
            <consortium name="The Broad Institute Genome Sequencing Center for Infectious Disease"/>
            <person name="Wu L."/>
            <person name="Ma J."/>
        </authorList>
    </citation>
    <scope>NUCLEOTIDE SEQUENCE [LARGE SCALE GENOMIC DNA]</scope>
    <source>
        <strain evidence="3">JCM 15503</strain>
    </source>
</reference>
<dbReference type="PANTHER" id="PTHR33608:SF6">
    <property type="entry name" value="BLL2464 PROTEIN"/>
    <property type="match status" value="1"/>
</dbReference>
<dbReference type="InterPro" id="IPR002881">
    <property type="entry name" value="DUF58"/>
</dbReference>
<sequence>MEEFHYRLRSRTGGYRAGAHAGSTLGAGQEFATHARLFDHPDPRRLDLRASVRDVRHQWLVRNHKQRVAVPVYAVVDVSASMQFGGGRAKLQVAADFVEALGHSAFRVGDAVGLLAFDRELRDDLFLPARHGRGMAGLMSGLLRDCRASDTGTSVDAALNHAVGRLAGKRALVFLVSDFHWPLAVLGEVLDTLSGARVVPLVVWNRAETEPPPSGALLTVRDAESGSQRTLWMRDALREQWRTAVANRRAEIDTRFRAREIQPFWVHGAFESEALSRYFLENVA</sequence>
<dbReference type="InterPro" id="IPR036465">
    <property type="entry name" value="vWFA_dom_sf"/>
</dbReference>
<evidence type="ECO:0000313" key="3">
    <source>
        <dbReference type="Proteomes" id="UP001500279"/>
    </source>
</evidence>
<dbReference type="EMBL" id="BAAAEW010000042">
    <property type="protein sequence ID" value="GAA0765762.1"/>
    <property type="molecule type" value="Genomic_DNA"/>
</dbReference>
<feature type="domain" description="DUF58" evidence="1">
    <location>
        <begin position="43"/>
        <end position="250"/>
    </location>
</feature>
<organism evidence="2 3">
    <name type="scientific">Ideonella azotifigens</name>
    <dbReference type="NCBI Taxonomy" id="513160"/>
    <lineage>
        <taxon>Bacteria</taxon>
        <taxon>Pseudomonadati</taxon>
        <taxon>Pseudomonadota</taxon>
        <taxon>Betaproteobacteria</taxon>
        <taxon>Burkholderiales</taxon>
        <taxon>Sphaerotilaceae</taxon>
        <taxon>Ideonella</taxon>
    </lineage>
</organism>
<dbReference type="Proteomes" id="UP001500279">
    <property type="component" value="Unassembled WGS sequence"/>
</dbReference>
<dbReference type="PANTHER" id="PTHR33608">
    <property type="entry name" value="BLL2464 PROTEIN"/>
    <property type="match status" value="1"/>
</dbReference>
<dbReference type="SUPFAM" id="SSF53300">
    <property type="entry name" value="vWA-like"/>
    <property type="match status" value="1"/>
</dbReference>
<evidence type="ECO:0000313" key="2">
    <source>
        <dbReference type="EMBL" id="GAA0765762.1"/>
    </source>
</evidence>
<keyword evidence="3" id="KW-1185">Reference proteome</keyword>
<accession>A0ABP3VUD4</accession>
<protein>
    <submittedName>
        <fullName evidence="2">DUF58 domain-containing protein</fullName>
    </submittedName>
</protein>
<comment type="caution">
    <text evidence="2">The sequence shown here is derived from an EMBL/GenBank/DDBJ whole genome shotgun (WGS) entry which is preliminary data.</text>
</comment>
<dbReference type="Gene3D" id="3.40.50.410">
    <property type="entry name" value="von Willebrand factor, type A domain"/>
    <property type="match status" value="1"/>
</dbReference>
<dbReference type="RefSeq" id="WP_141286780.1">
    <property type="nucleotide sequence ID" value="NZ_BAAAEW010000042.1"/>
</dbReference>
<gene>
    <name evidence="2" type="ORF">GCM10009107_53190</name>
</gene>